<feature type="transmembrane region" description="Helical" evidence="1">
    <location>
        <begin position="144"/>
        <end position="164"/>
    </location>
</feature>
<dbReference type="SUPFAM" id="SSF48317">
    <property type="entry name" value="Acid phosphatase/Vanadium-dependent haloperoxidase"/>
    <property type="match status" value="1"/>
</dbReference>
<keyword evidence="1" id="KW-0812">Transmembrane</keyword>
<feature type="domain" description="Phosphatidic acid phosphatase type 2/haloperoxidase" evidence="2">
    <location>
        <begin position="101"/>
        <end position="214"/>
    </location>
</feature>
<dbReference type="InterPro" id="IPR000326">
    <property type="entry name" value="PAP2/HPO"/>
</dbReference>
<evidence type="ECO:0000313" key="3">
    <source>
        <dbReference type="EMBL" id="MBE4906739.1"/>
    </source>
</evidence>
<dbReference type="InterPro" id="IPR036938">
    <property type="entry name" value="PAP2/HPO_sf"/>
</dbReference>
<dbReference type="SMART" id="SM00014">
    <property type="entry name" value="acidPPc"/>
    <property type="match status" value="1"/>
</dbReference>
<feature type="transmembrane region" description="Helical" evidence="1">
    <location>
        <begin position="99"/>
        <end position="119"/>
    </location>
</feature>
<evidence type="ECO:0000313" key="4">
    <source>
        <dbReference type="Proteomes" id="UP001516662"/>
    </source>
</evidence>
<dbReference type="RefSeq" id="WP_193534234.1">
    <property type="nucleotide sequence ID" value="NZ_JADCLJ010000006.1"/>
</dbReference>
<reference evidence="3 4" key="1">
    <citation type="submission" date="2020-10" db="EMBL/GenBank/DDBJ databases">
        <title>Bacillus sp. HD4P25, an endophyte from a halophyte.</title>
        <authorList>
            <person name="Sun J.-Q."/>
        </authorList>
    </citation>
    <scope>NUCLEOTIDE SEQUENCE [LARGE SCALE GENOMIC DNA]</scope>
    <source>
        <strain evidence="3 4">YIM 93174</strain>
    </source>
</reference>
<proteinExistence type="predicted"/>
<evidence type="ECO:0000259" key="2">
    <source>
        <dbReference type="SMART" id="SM00014"/>
    </source>
</evidence>
<gene>
    <name evidence="3" type="ORF">IMZ08_01545</name>
</gene>
<feature type="transmembrane region" description="Helical" evidence="1">
    <location>
        <begin position="171"/>
        <end position="193"/>
    </location>
</feature>
<dbReference type="PANTHER" id="PTHR14969">
    <property type="entry name" value="SPHINGOSINE-1-PHOSPHATE PHOSPHOHYDROLASE"/>
    <property type="match status" value="1"/>
</dbReference>
<dbReference type="Pfam" id="PF01569">
    <property type="entry name" value="PAP2"/>
    <property type="match status" value="1"/>
</dbReference>
<dbReference type="CDD" id="cd03392">
    <property type="entry name" value="PAP2_like_2"/>
    <property type="match status" value="1"/>
</dbReference>
<keyword evidence="1" id="KW-0472">Membrane</keyword>
<organism evidence="3 4">
    <name type="scientific">Litchfieldia luteola</name>
    <dbReference type="NCBI Taxonomy" id="682179"/>
    <lineage>
        <taxon>Bacteria</taxon>
        <taxon>Bacillati</taxon>
        <taxon>Bacillota</taxon>
        <taxon>Bacilli</taxon>
        <taxon>Bacillales</taxon>
        <taxon>Bacillaceae</taxon>
        <taxon>Litchfieldia</taxon>
    </lineage>
</organism>
<feature type="transmembrane region" description="Helical" evidence="1">
    <location>
        <begin position="199"/>
        <end position="217"/>
    </location>
</feature>
<sequence>MTLEIKTQHQLKATNTNLPFYFFLSFSVPALALLILFMQQVTSGTEVFGDKAIENFVSGFTNSSTVFFFTFITNFVTTGSVITLLVISLVLIWWKSRDYAAMIVLAVGTYLSDEINQWLKITIGRERPSIDVSVFAEGHSFPSGHAMVGIMFYGFLTYFVFSMLKNSKHKLILVITMSVIIFLIGLSRIVLNVHYPSDVIAGFAAGFIGLVIMILLHKGGRTIFHQKLKKG</sequence>
<comment type="caution">
    <text evidence="3">The sequence shown here is derived from an EMBL/GenBank/DDBJ whole genome shotgun (WGS) entry which is preliminary data.</text>
</comment>
<dbReference type="EMBL" id="JADCLJ010000006">
    <property type="protein sequence ID" value="MBE4906739.1"/>
    <property type="molecule type" value="Genomic_DNA"/>
</dbReference>
<protein>
    <submittedName>
        <fullName evidence="3">Phosphatase PAP2 family protein</fullName>
    </submittedName>
</protein>
<feature type="transmembrane region" description="Helical" evidence="1">
    <location>
        <begin position="20"/>
        <end position="38"/>
    </location>
</feature>
<keyword evidence="4" id="KW-1185">Reference proteome</keyword>
<feature type="transmembrane region" description="Helical" evidence="1">
    <location>
        <begin position="66"/>
        <end position="92"/>
    </location>
</feature>
<name>A0ABR9QE20_9BACI</name>
<evidence type="ECO:0000256" key="1">
    <source>
        <dbReference type="SAM" id="Phobius"/>
    </source>
</evidence>
<dbReference type="Proteomes" id="UP001516662">
    <property type="component" value="Unassembled WGS sequence"/>
</dbReference>
<dbReference type="PANTHER" id="PTHR14969:SF13">
    <property type="entry name" value="AT30094P"/>
    <property type="match status" value="1"/>
</dbReference>
<accession>A0ABR9QE20</accession>
<keyword evidence="1" id="KW-1133">Transmembrane helix</keyword>
<dbReference type="Gene3D" id="1.20.144.10">
    <property type="entry name" value="Phosphatidic acid phosphatase type 2/haloperoxidase"/>
    <property type="match status" value="2"/>
</dbReference>